<name>A0ABX7IL95_9ACTO</name>
<dbReference type="PANTHER" id="PTHR42698">
    <property type="entry name" value="GTPASE ERA"/>
    <property type="match status" value="1"/>
</dbReference>
<evidence type="ECO:0000256" key="1">
    <source>
        <dbReference type="SAM" id="Phobius"/>
    </source>
</evidence>
<evidence type="ECO:0000313" key="3">
    <source>
        <dbReference type="EMBL" id="QRV02603.1"/>
    </source>
</evidence>
<feature type="transmembrane region" description="Helical" evidence="1">
    <location>
        <begin position="387"/>
        <end position="411"/>
    </location>
</feature>
<dbReference type="InterPro" id="IPR005662">
    <property type="entry name" value="GTPase_Era-like"/>
</dbReference>
<sequence length="488" mass="53308">MDEKETLRSRSARAIASRLQHLQDAVAAGGQYFDPYVSARAQDDLRSTQERMRLGTDITVVALVGGTGSGKSSLFNALTGLEFADSGDVRPMTERPSACIYGADAGELLDYLAIDYDRRISHTSELNIGNERFDKLILIDLPDHDSVAVNHSLEVERLLPMVDILIWVLDPQKYADQVLHASYLEKLTARSHVMLVTMNHIDTVRESQRDVLLDDLHQLLARDGLADVPVVTTSAMTGEGVEELAQVIRETSQRPSVNALTAAAELDAIGRRLQFNVGMSEVDLYGSQRDDVVDRIAQASGVGAAAESLRNAGATLFKTALVRPEKLGNSMAMAIRDSWIAFIKQGLPEVWQKAVIHEVASSERLRNGVGNAVRSLELPRIRRSTSWLLVIFGLLLAGVGFGLAIAGLPFYTVVSRVGVALGGFVLATVSYVLARYLLRRQCNRLAQQYESAALDAVGEVFDQSMVVGPAAVLEKHRITRKALEIFSA</sequence>
<keyword evidence="1" id="KW-0472">Membrane</keyword>
<keyword evidence="1" id="KW-0812">Transmembrane</keyword>
<feature type="domain" description="Tr-type G" evidence="2">
    <location>
        <begin position="58"/>
        <end position="250"/>
    </location>
</feature>
<dbReference type="InterPro" id="IPR027417">
    <property type="entry name" value="P-loop_NTPase"/>
</dbReference>
<feature type="transmembrane region" description="Helical" evidence="1">
    <location>
        <begin position="417"/>
        <end position="438"/>
    </location>
</feature>
<keyword evidence="4" id="KW-1185">Reference proteome</keyword>
<dbReference type="SUPFAM" id="SSF52540">
    <property type="entry name" value="P-loop containing nucleoside triphosphate hydrolases"/>
    <property type="match status" value="1"/>
</dbReference>
<dbReference type="RefSeq" id="WP_204425125.1">
    <property type="nucleotide sequence ID" value="NZ_CP070228.1"/>
</dbReference>
<evidence type="ECO:0000313" key="4">
    <source>
        <dbReference type="Proteomes" id="UP000602653"/>
    </source>
</evidence>
<proteinExistence type="predicted"/>
<gene>
    <name evidence="3" type="ORF">JTE88_02325</name>
</gene>
<keyword evidence="1" id="KW-1133">Transmembrane helix</keyword>
<dbReference type="InterPro" id="IPR000795">
    <property type="entry name" value="T_Tr_GTP-bd_dom"/>
</dbReference>
<reference evidence="3 4" key="1">
    <citation type="submission" date="2021-02" db="EMBL/GenBank/DDBJ databases">
        <title>Complete Genome Sequence of Arcanobacterium phocisimile strain DSM 26142T from a harbour seal.</title>
        <authorList>
            <person name="Borowiak M."/>
            <person name="Alssahen M."/>
            <person name="Malorny B."/>
            <person name="Laemmler C."/>
            <person name="Siebert U."/>
            <person name="Ploetz M."/>
            <person name="Abdulmawjood A."/>
        </authorList>
    </citation>
    <scope>NUCLEOTIDE SEQUENCE [LARGE SCALE GENOMIC DNA]</scope>
    <source>
        <strain evidence="3 4">DSM 26142</strain>
    </source>
</reference>
<organism evidence="3 4">
    <name type="scientific">Arcanobacterium phocisimile</name>
    <dbReference type="NCBI Taxonomy" id="1302235"/>
    <lineage>
        <taxon>Bacteria</taxon>
        <taxon>Bacillati</taxon>
        <taxon>Actinomycetota</taxon>
        <taxon>Actinomycetes</taxon>
        <taxon>Actinomycetales</taxon>
        <taxon>Actinomycetaceae</taxon>
        <taxon>Arcanobacterium</taxon>
    </lineage>
</organism>
<dbReference type="Proteomes" id="UP000602653">
    <property type="component" value="Chromosome"/>
</dbReference>
<evidence type="ECO:0000259" key="2">
    <source>
        <dbReference type="Pfam" id="PF00009"/>
    </source>
</evidence>
<dbReference type="Pfam" id="PF00009">
    <property type="entry name" value="GTP_EFTU"/>
    <property type="match status" value="1"/>
</dbReference>
<dbReference type="Gene3D" id="3.40.50.300">
    <property type="entry name" value="P-loop containing nucleotide triphosphate hydrolases"/>
    <property type="match status" value="1"/>
</dbReference>
<dbReference type="PANTHER" id="PTHR42698:SF1">
    <property type="entry name" value="GTPASE ERA, MITOCHONDRIAL"/>
    <property type="match status" value="1"/>
</dbReference>
<dbReference type="EMBL" id="CP070228">
    <property type="protein sequence ID" value="QRV02603.1"/>
    <property type="molecule type" value="Genomic_DNA"/>
</dbReference>
<accession>A0ABX7IL95</accession>
<protein>
    <submittedName>
        <fullName evidence="3">50S ribosome-binding GTPase</fullName>
    </submittedName>
</protein>